<keyword evidence="7 9" id="KW-0413">Isomerase</keyword>
<dbReference type="AlphaFoldDB" id="A0A3M0B827"/>
<feature type="binding site" evidence="9">
    <location>
        <position position="125"/>
    </location>
    <ligand>
        <name>substrate</name>
    </ligand>
</feature>
<comment type="similarity">
    <text evidence="3 9">Belongs to the SIS family. GmhA subfamily.</text>
</comment>
<comment type="subcellular location">
    <subcellularLocation>
        <location evidence="2 9">Cytoplasm</location>
    </subcellularLocation>
</comment>
<dbReference type="UniPathway" id="UPA00041">
    <property type="reaction ID" value="UER00436"/>
</dbReference>
<feature type="domain" description="SIS" evidence="10">
    <location>
        <begin position="37"/>
        <end position="193"/>
    </location>
</feature>
<evidence type="ECO:0000256" key="4">
    <source>
        <dbReference type="ARBA" id="ARBA00022490"/>
    </source>
</evidence>
<gene>
    <name evidence="9" type="primary">gmhA</name>
    <name evidence="11" type="ORF">CLV39_1374</name>
</gene>
<keyword evidence="12" id="KW-1185">Reference proteome</keyword>
<dbReference type="EC" id="5.3.1.28" evidence="9"/>
<dbReference type="SUPFAM" id="SSF53697">
    <property type="entry name" value="SIS domain"/>
    <property type="match status" value="1"/>
</dbReference>
<comment type="function">
    <text evidence="9">Catalyzes the isomerization of sedoheptulose 7-phosphate in D-glycero-D-manno-heptose 7-phosphate.</text>
</comment>
<reference evidence="11 12" key="1">
    <citation type="submission" date="2018-10" db="EMBL/GenBank/DDBJ databases">
        <title>Genomic Encyclopedia of Archaeal and Bacterial Type Strains, Phase II (KMG-II): from individual species to whole genera.</title>
        <authorList>
            <person name="Goeker M."/>
        </authorList>
    </citation>
    <scope>NUCLEOTIDE SEQUENCE [LARGE SCALE GENOMIC DNA]</scope>
    <source>
        <strain evidence="11 12">VM1</strain>
    </source>
</reference>
<feature type="binding site" evidence="9">
    <location>
        <position position="172"/>
    </location>
    <ligand>
        <name>substrate</name>
    </ligand>
</feature>
<dbReference type="GO" id="GO:0008270">
    <property type="term" value="F:zinc ion binding"/>
    <property type="evidence" value="ECO:0007669"/>
    <property type="project" value="UniProtKB-UniRule"/>
</dbReference>
<keyword evidence="4 9" id="KW-0963">Cytoplasm</keyword>
<comment type="cofactor">
    <cofactor evidence="9">
        <name>Zn(2+)</name>
        <dbReference type="ChEBI" id="CHEBI:29105"/>
    </cofactor>
    <text evidence="9">Binds 1 zinc ion per subunit.</text>
</comment>
<dbReference type="GO" id="GO:0005737">
    <property type="term" value="C:cytoplasm"/>
    <property type="evidence" value="ECO:0007669"/>
    <property type="project" value="UniProtKB-SubCell"/>
</dbReference>
<evidence type="ECO:0000256" key="6">
    <source>
        <dbReference type="ARBA" id="ARBA00022833"/>
    </source>
</evidence>
<evidence type="ECO:0000256" key="5">
    <source>
        <dbReference type="ARBA" id="ARBA00022723"/>
    </source>
</evidence>
<dbReference type="PANTHER" id="PTHR30390">
    <property type="entry name" value="SEDOHEPTULOSE 7-PHOSPHATE ISOMERASE / DNAA INITIATOR-ASSOCIATING FACTOR FOR REPLICATION INITIATION"/>
    <property type="match status" value="1"/>
</dbReference>
<dbReference type="PROSITE" id="PS51464">
    <property type="entry name" value="SIS"/>
    <property type="match status" value="1"/>
</dbReference>
<evidence type="ECO:0000256" key="2">
    <source>
        <dbReference type="ARBA" id="ARBA00004496"/>
    </source>
</evidence>
<dbReference type="InterPro" id="IPR001347">
    <property type="entry name" value="SIS_dom"/>
</dbReference>
<keyword evidence="5 9" id="KW-0479">Metal-binding</keyword>
<evidence type="ECO:0000259" key="10">
    <source>
        <dbReference type="PROSITE" id="PS51464"/>
    </source>
</evidence>
<dbReference type="HAMAP" id="MF_00067">
    <property type="entry name" value="GmhA"/>
    <property type="match status" value="1"/>
</dbReference>
<dbReference type="GO" id="GO:2001061">
    <property type="term" value="P:D-glycero-D-manno-heptose 7-phosphate biosynthetic process"/>
    <property type="evidence" value="ECO:0007669"/>
    <property type="project" value="UniProtKB-UniPathway"/>
</dbReference>
<dbReference type="OrthoDB" id="9781311at2"/>
<comment type="pathway">
    <text evidence="9">Carbohydrate biosynthesis; D-glycero-D-manno-heptose 7-phosphate biosynthesis; D-glycero-alpha-D-manno-heptose 7-phosphate and D-glycero-beta-D-manno-heptose 7-phosphate from sedoheptulose 7-phosphate: step 1/1.</text>
</comment>
<feature type="binding site" evidence="9">
    <location>
        <position position="65"/>
    </location>
    <ligand>
        <name>substrate</name>
    </ligand>
</feature>
<accession>A0A3M0B827</accession>
<dbReference type="EMBL" id="REFO01000013">
    <property type="protein sequence ID" value="RMA93311.1"/>
    <property type="molecule type" value="Genomic_DNA"/>
</dbReference>
<protein>
    <recommendedName>
        <fullName evidence="9">Phosphoheptose isomerase</fullName>
        <ecNumber evidence="9">5.3.1.28</ecNumber>
    </recommendedName>
    <alternativeName>
        <fullName evidence="9">Sedoheptulose 7-phosphate isomerase</fullName>
    </alternativeName>
</protein>
<dbReference type="Gene3D" id="3.40.50.10490">
    <property type="entry name" value="Glucose-6-phosphate isomerase like protein, domain 1"/>
    <property type="match status" value="1"/>
</dbReference>
<dbReference type="Proteomes" id="UP000280842">
    <property type="component" value="Unassembled WGS sequence"/>
</dbReference>
<proteinExistence type="inferred from homology"/>
<evidence type="ECO:0000256" key="9">
    <source>
        <dbReference type="HAMAP-Rule" id="MF_00067"/>
    </source>
</evidence>
<dbReference type="InterPro" id="IPR004515">
    <property type="entry name" value="Phosphoheptose_Isoase"/>
</dbReference>
<evidence type="ECO:0000313" key="11">
    <source>
        <dbReference type="EMBL" id="RMA93311.1"/>
    </source>
</evidence>
<comment type="miscellaneous">
    <text evidence="9">The reaction produces a racemic mixture of D-glycero-alpha-D-manno-heptose 7-phosphate and D-glycero-beta-D-manno-heptose 7-phosphate.</text>
</comment>
<dbReference type="PANTHER" id="PTHR30390:SF6">
    <property type="entry name" value="DNAA INITIATOR-ASSOCIATING PROTEIN DIAA"/>
    <property type="match status" value="1"/>
</dbReference>
<name>A0A3M0B827_9AQUI</name>
<feature type="binding site" evidence="9">
    <location>
        <position position="172"/>
    </location>
    <ligand>
        <name>Zn(2+)</name>
        <dbReference type="ChEBI" id="CHEBI:29105"/>
    </ligand>
</feature>
<comment type="caution">
    <text evidence="11">The sequence shown here is derived from an EMBL/GenBank/DDBJ whole genome shotgun (WGS) entry which is preliminary data.</text>
</comment>
<evidence type="ECO:0000256" key="8">
    <source>
        <dbReference type="ARBA" id="ARBA00023277"/>
    </source>
</evidence>
<keyword evidence="8 9" id="KW-0119">Carbohydrate metabolism</keyword>
<feature type="binding site" evidence="9">
    <location>
        <begin position="52"/>
        <end position="54"/>
    </location>
    <ligand>
        <name>substrate</name>
    </ligand>
</feature>
<dbReference type="GO" id="GO:0005975">
    <property type="term" value="P:carbohydrate metabolic process"/>
    <property type="evidence" value="ECO:0007669"/>
    <property type="project" value="UniProtKB-UniRule"/>
</dbReference>
<evidence type="ECO:0000256" key="1">
    <source>
        <dbReference type="ARBA" id="ARBA00000348"/>
    </source>
</evidence>
<feature type="binding site" evidence="9">
    <location>
        <position position="61"/>
    </location>
    <ligand>
        <name>Zn(2+)</name>
        <dbReference type="ChEBI" id="CHEBI:29105"/>
    </ligand>
</feature>
<keyword evidence="6 9" id="KW-0862">Zinc</keyword>
<dbReference type="GO" id="GO:0097367">
    <property type="term" value="F:carbohydrate derivative binding"/>
    <property type="evidence" value="ECO:0007669"/>
    <property type="project" value="InterPro"/>
</dbReference>
<comment type="catalytic activity">
    <reaction evidence="1 9">
        <text>2 D-sedoheptulose 7-phosphate = D-glycero-alpha-D-manno-heptose 7-phosphate + D-glycero-beta-D-manno-heptose 7-phosphate</text>
        <dbReference type="Rhea" id="RHEA:27489"/>
        <dbReference type="ChEBI" id="CHEBI:57483"/>
        <dbReference type="ChEBI" id="CHEBI:60203"/>
        <dbReference type="ChEBI" id="CHEBI:60204"/>
        <dbReference type="EC" id="5.3.1.28"/>
    </reaction>
</comment>
<dbReference type="InterPro" id="IPR050099">
    <property type="entry name" value="SIS_GmhA/DiaA_subfam"/>
</dbReference>
<feature type="binding site" evidence="9">
    <location>
        <position position="65"/>
    </location>
    <ligand>
        <name>Zn(2+)</name>
        <dbReference type="ChEBI" id="CHEBI:29105"/>
    </ligand>
</feature>
<evidence type="ECO:0000313" key="12">
    <source>
        <dbReference type="Proteomes" id="UP000280842"/>
    </source>
</evidence>
<sequence>MLINNVKDSLKGSIGVKTNILKNEKLLRTIATVAEEIIKAFQKGNKVLFCGNGGSAADAQHIAAELSGKFYFDREPLFAEALHVNTSYLTAVANDYSYDEVYSRLVKAKGEKGDILIGISTSGNSKNVVKAVEVANSKGLVTVGLTGKSGGRLKELCKYLINVPSTDTPRIQEVHITIGHIICEIVEKELFNA</sequence>
<organism evidence="11 12">
    <name type="scientific">Hydrogenothermus marinus</name>
    <dbReference type="NCBI Taxonomy" id="133270"/>
    <lineage>
        <taxon>Bacteria</taxon>
        <taxon>Pseudomonadati</taxon>
        <taxon>Aquificota</taxon>
        <taxon>Aquificia</taxon>
        <taxon>Aquificales</taxon>
        <taxon>Hydrogenothermaceae</taxon>
        <taxon>Hydrogenothermus</taxon>
    </lineage>
</organism>
<evidence type="ECO:0000256" key="3">
    <source>
        <dbReference type="ARBA" id="ARBA00009894"/>
    </source>
</evidence>
<dbReference type="Pfam" id="PF13580">
    <property type="entry name" value="SIS_2"/>
    <property type="match status" value="1"/>
</dbReference>
<dbReference type="GO" id="GO:0008968">
    <property type="term" value="F:D-sedoheptulose 7-phosphate isomerase activity"/>
    <property type="evidence" value="ECO:0007669"/>
    <property type="project" value="UniProtKB-UniRule"/>
</dbReference>
<feature type="binding site" evidence="9">
    <location>
        <position position="180"/>
    </location>
    <ligand>
        <name>Zn(2+)</name>
        <dbReference type="ChEBI" id="CHEBI:29105"/>
    </ligand>
</feature>
<dbReference type="CDD" id="cd05006">
    <property type="entry name" value="SIS_GmhA"/>
    <property type="match status" value="1"/>
</dbReference>
<feature type="binding site" evidence="9">
    <location>
        <begin position="94"/>
        <end position="95"/>
    </location>
    <ligand>
        <name>substrate</name>
    </ligand>
</feature>
<dbReference type="InterPro" id="IPR046348">
    <property type="entry name" value="SIS_dom_sf"/>
</dbReference>
<dbReference type="RefSeq" id="WP_121923481.1">
    <property type="nucleotide sequence ID" value="NZ_REFO01000013.1"/>
</dbReference>
<dbReference type="InterPro" id="IPR035461">
    <property type="entry name" value="GmhA/DiaA"/>
</dbReference>
<evidence type="ECO:0000256" key="7">
    <source>
        <dbReference type="ARBA" id="ARBA00023235"/>
    </source>
</evidence>
<feature type="binding site" evidence="9">
    <location>
        <begin position="120"/>
        <end position="122"/>
    </location>
    <ligand>
        <name>substrate</name>
    </ligand>
</feature>